<keyword evidence="3" id="KW-1185">Reference proteome</keyword>
<evidence type="ECO:0000313" key="3">
    <source>
        <dbReference type="Proteomes" id="UP000077875"/>
    </source>
</evidence>
<evidence type="ECO:0000259" key="1">
    <source>
        <dbReference type="Pfam" id="PF01323"/>
    </source>
</evidence>
<dbReference type="SUPFAM" id="SSF52833">
    <property type="entry name" value="Thioredoxin-like"/>
    <property type="match status" value="1"/>
</dbReference>
<accession>A0A172YF54</accession>
<dbReference type="STRING" id="376489.A5892_09945"/>
<dbReference type="PANTHER" id="PTHR13887:SF41">
    <property type="entry name" value="THIOREDOXIN SUPERFAMILY PROTEIN"/>
    <property type="match status" value="1"/>
</dbReference>
<dbReference type="InterPro" id="IPR036249">
    <property type="entry name" value="Thioredoxin-like_sf"/>
</dbReference>
<feature type="domain" description="DSBA-like thioredoxin" evidence="1">
    <location>
        <begin position="4"/>
        <end position="205"/>
    </location>
</feature>
<gene>
    <name evidence="2" type="ORF">A5892_09945</name>
</gene>
<dbReference type="Proteomes" id="UP000077875">
    <property type="component" value="Chromosome"/>
</dbReference>
<dbReference type="RefSeq" id="WP_064122673.1">
    <property type="nucleotide sequence ID" value="NZ_CP015243.1"/>
</dbReference>
<dbReference type="GO" id="GO:0016491">
    <property type="term" value="F:oxidoreductase activity"/>
    <property type="evidence" value="ECO:0007669"/>
    <property type="project" value="InterPro"/>
</dbReference>
<reference evidence="2 3" key="1">
    <citation type="submission" date="2016-04" db="EMBL/GenBank/DDBJ databases">
        <title>Complete Genome Sequence of Halotalea alkalilenta IHB B 13600.</title>
        <authorList>
            <person name="Swarnkar M.K."/>
            <person name="Sharma A."/>
            <person name="Kaushal K."/>
            <person name="Soni R."/>
            <person name="Rana S."/>
            <person name="Singh A.K."/>
            <person name="Gulati A."/>
        </authorList>
    </citation>
    <scope>NUCLEOTIDE SEQUENCE [LARGE SCALE GENOMIC DNA]</scope>
    <source>
        <strain evidence="2 3">IHB B 13600</strain>
    </source>
</reference>
<dbReference type="CDD" id="cd03024">
    <property type="entry name" value="DsbA_FrnE"/>
    <property type="match status" value="1"/>
</dbReference>
<name>A0A172YF54_9GAMM</name>
<dbReference type="EMBL" id="CP015243">
    <property type="protein sequence ID" value="ANF57746.1"/>
    <property type="molecule type" value="Genomic_DNA"/>
</dbReference>
<dbReference type="KEGG" id="haa:A5892_09945"/>
<evidence type="ECO:0000313" key="2">
    <source>
        <dbReference type="EMBL" id="ANF57746.1"/>
    </source>
</evidence>
<dbReference type="AlphaFoldDB" id="A0A172YF54"/>
<protein>
    <submittedName>
        <fullName evidence="2">Disulfide bond formation protein DsbA</fullName>
    </submittedName>
</protein>
<dbReference type="PANTHER" id="PTHR13887">
    <property type="entry name" value="GLUTATHIONE S-TRANSFERASE KAPPA"/>
    <property type="match status" value="1"/>
</dbReference>
<dbReference type="InterPro" id="IPR001853">
    <property type="entry name" value="DSBA-like_thioredoxin_dom"/>
</dbReference>
<sequence length="215" mass="23782">MLKIQFVSDISCTWCAIGLHSLQTALNRVGDAVGAEIVFEPFELNPGMPPGGQNLTEHVNQKYGSTPSQFAQSRAMFRARGEEVGFTFNLDEESRIYNTFDAHRLLHWAGLAGRQHALKILLFRAHFTDGRDPGDHNLLVALAAEAGLDPVEARRILDTDLFAAEVRAREREWIDRGVRSVPTIVFNEREAIVGGQSVDAFETLIRKLAGQPATG</sequence>
<organism evidence="2 3">
    <name type="scientific">Halotalea alkalilenta</name>
    <dbReference type="NCBI Taxonomy" id="376489"/>
    <lineage>
        <taxon>Bacteria</taxon>
        <taxon>Pseudomonadati</taxon>
        <taxon>Pseudomonadota</taxon>
        <taxon>Gammaproteobacteria</taxon>
        <taxon>Oceanospirillales</taxon>
        <taxon>Halomonadaceae</taxon>
        <taxon>Halotalea</taxon>
    </lineage>
</organism>
<proteinExistence type="predicted"/>
<dbReference type="Pfam" id="PF01323">
    <property type="entry name" value="DSBA"/>
    <property type="match status" value="1"/>
</dbReference>
<dbReference type="Gene3D" id="3.40.30.10">
    <property type="entry name" value="Glutaredoxin"/>
    <property type="match status" value="1"/>
</dbReference>